<keyword evidence="1" id="KW-0175">Coiled coil</keyword>
<dbReference type="Gene3D" id="1.10.287.470">
    <property type="entry name" value="Helix hairpin bin"/>
    <property type="match status" value="1"/>
</dbReference>
<dbReference type="SUPFAM" id="SSF111369">
    <property type="entry name" value="HlyD-like secretion proteins"/>
    <property type="match status" value="1"/>
</dbReference>
<gene>
    <name evidence="3" type="ORF">HU752_022085</name>
</gene>
<protein>
    <submittedName>
        <fullName evidence="3">HlyD family efflux transporter periplasmic adaptor subunit</fullName>
    </submittedName>
</protein>
<proteinExistence type="predicted"/>
<dbReference type="PANTHER" id="PTHR30469">
    <property type="entry name" value="MULTIDRUG RESISTANCE PROTEIN MDTA"/>
    <property type="match status" value="1"/>
</dbReference>
<keyword evidence="4" id="KW-1185">Reference proteome</keyword>
<evidence type="ECO:0000259" key="2">
    <source>
        <dbReference type="Pfam" id="PF25973"/>
    </source>
</evidence>
<dbReference type="Proteomes" id="UP000634530">
    <property type="component" value="Chromosome"/>
</dbReference>
<accession>A0A9E6TQK9</accession>
<dbReference type="Gene3D" id="2.40.50.100">
    <property type="match status" value="1"/>
</dbReference>
<dbReference type="PROSITE" id="PS51257">
    <property type="entry name" value="PROKAR_LIPOPROTEIN"/>
    <property type="match status" value="1"/>
</dbReference>
<dbReference type="Pfam" id="PF25973">
    <property type="entry name" value="BSH_CzcB"/>
    <property type="match status" value="1"/>
</dbReference>
<evidence type="ECO:0000313" key="4">
    <source>
        <dbReference type="Proteomes" id="UP000634530"/>
    </source>
</evidence>
<dbReference type="GO" id="GO:0015562">
    <property type="term" value="F:efflux transmembrane transporter activity"/>
    <property type="evidence" value="ECO:0007669"/>
    <property type="project" value="TreeGrafter"/>
</dbReference>
<dbReference type="GO" id="GO:1990281">
    <property type="term" value="C:efflux pump complex"/>
    <property type="evidence" value="ECO:0007669"/>
    <property type="project" value="TreeGrafter"/>
</dbReference>
<evidence type="ECO:0000313" key="3">
    <source>
        <dbReference type="EMBL" id="QXI26606.1"/>
    </source>
</evidence>
<dbReference type="AlphaFoldDB" id="A0A9E6TQK9"/>
<dbReference type="PANTHER" id="PTHR30469:SF15">
    <property type="entry name" value="HLYD FAMILY OF SECRETION PROTEINS"/>
    <property type="match status" value="1"/>
</dbReference>
<feature type="domain" description="CzcB-like barrel-sandwich hybrid" evidence="2">
    <location>
        <begin position="60"/>
        <end position="199"/>
    </location>
</feature>
<reference evidence="3 4" key="1">
    <citation type="journal article" date="2020" name="Microorganisms">
        <title>Reliable Identification of Environmental Pseudomonas Isolates Using the rpoD Gene.</title>
        <authorList>
            <consortium name="The Broad Institute Genome Sequencing Platform"/>
            <person name="Girard L."/>
            <person name="Lood C."/>
            <person name="Rokni-Zadeh H."/>
            <person name="van Noort V."/>
            <person name="Lavigne R."/>
            <person name="De Mot R."/>
        </authorList>
    </citation>
    <scope>NUCLEOTIDE SEQUENCE [LARGE SCALE GENOMIC DNA]</scope>
    <source>
        <strain evidence="3 4">RW8P3</strain>
    </source>
</reference>
<dbReference type="KEGG" id="pvw:HU752_022085"/>
<feature type="coiled-coil region" evidence="1">
    <location>
        <begin position="99"/>
        <end position="157"/>
    </location>
</feature>
<dbReference type="InterPro" id="IPR058647">
    <property type="entry name" value="BSH_CzcB-like"/>
</dbReference>
<evidence type="ECO:0000256" key="1">
    <source>
        <dbReference type="SAM" id="Coils"/>
    </source>
</evidence>
<sequence>MNLYSLRPWLLLSGVLLLLTGCPRNEPPPRPDAAASPYVAVARGRVDVEGGLLKLGVSRDGVVARVQVKEGDRVSKGQLLATLDSELANLAVAAAQGEQQQVRLQARQLDRRLHLAEQKARRLAKAAAAGAGDSQSAEDAREIAEQLRDEVHKSRIDADTAARKLATARYELAQRQLRAPVDGHVVRRLIQPGTTVSAQSGPSFILLPAGARIVRAELNESFAGVVAAGMKAEVTDEGGGRLAPLSAHVVRIGEVLGASTLEDDPAVRANLRTVECILAFDSPEPASLRVGQRLLVRFTPQ</sequence>
<organism evidence="3 4">
    <name type="scientific">Pseudomonas vanderleydeniana</name>
    <dbReference type="NCBI Taxonomy" id="2745495"/>
    <lineage>
        <taxon>Bacteria</taxon>
        <taxon>Pseudomonadati</taxon>
        <taxon>Pseudomonadota</taxon>
        <taxon>Gammaproteobacteria</taxon>
        <taxon>Pseudomonadales</taxon>
        <taxon>Pseudomonadaceae</taxon>
        <taxon>Pseudomonas</taxon>
    </lineage>
</organism>
<dbReference type="EMBL" id="CP077093">
    <property type="protein sequence ID" value="QXI26606.1"/>
    <property type="molecule type" value="Genomic_DNA"/>
</dbReference>
<dbReference type="RefSeq" id="WP_186675333.1">
    <property type="nucleotide sequence ID" value="NZ_CP077093.1"/>
</dbReference>
<reference evidence="3 4" key="2">
    <citation type="journal article" date="2021" name="Microorganisms">
        <title>The Ever-Expanding Pseudomonas Genus: Description of 43 New Species and Partition of the Pseudomonas putida Group.</title>
        <authorList>
            <person name="Girard L."/>
            <person name="Lood C."/>
            <person name="Hofte M."/>
            <person name="Vandamme P."/>
            <person name="Rokni-Zadeh H."/>
            <person name="van Noort V."/>
            <person name="Lavigne R."/>
            <person name="De Mot R."/>
        </authorList>
    </citation>
    <scope>NUCLEOTIDE SEQUENCE [LARGE SCALE GENOMIC DNA]</scope>
    <source>
        <strain evidence="3 4">RW8P3</strain>
    </source>
</reference>
<name>A0A9E6TQK9_9PSED</name>